<evidence type="ECO:0000256" key="8">
    <source>
        <dbReference type="ARBA" id="ARBA00023212"/>
    </source>
</evidence>
<dbReference type="OrthoDB" id="2159690at2759"/>
<evidence type="ECO:0000313" key="12">
    <source>
        <dbReference type="RefSeq" id="XP_013399367.1"/>
    </source>
</evidence>
<dbReference type="GO" id="GO:0072686">
    <property type="term" value="C:mitotic spindle"/>
    <property type="evidence" value="ECO:0007669"/>
    <property type="project" value="TreeGrafter"/>
</dbReference>
<dbReference type="GO" id="GO:0070652">
    <property type="term" value="C:HAUS complex"/>
    <property type="evidence" value="ECO:0007669"/>
    <property type="project" value="InterPro"/>
</dbReference>
<dbReference type="AlphaFoldDB" id="A0A1S3IMD8"/>
<dbReference type="GO" id="GO:0051225">
    <property type="term" value="P:spindle assembly"/>
    <property type="evidence" value="ECO:0007669"/>
    <property type="project" value="InterPro"/>
</dbReference>
<accession>A0A1S3IMD8</accession>
<keyword evidence="11" id="KW-1185">Reference proteome</keyword>
<feature type="domain" description="HAUS augmin-like complex subunit 3 N-terminal" evidence="10">
    <location>
        <begin position="28"/>
        <end position="289"/>
    </location>
</feature>
<dbReference type="InterPro" id="IPR026206">
    <property type="entry name" value="HAUS3"/>
</dbReference>
<keyword evidence="4" id="KW-0132">Cell division</keyword>
<comment type="subcellular location">
    <subcellularLocation>
        <location evidence="1">Cytoplasm</location>
        <location evidence="1">Cytoskeleton</location>
        <location evidence="1">Spindle</location>
    </subcellularLocation>
</comment>
<keyword evidence="3" id="KW-0963">Cytoplasm</keyword>
<evidence type="ECO:0000256" key="2">
    <source>
        <dbReference type="ARBA" id="ARBA00009645"/>
    </source>
</evidence>
<keyword evidence="6" id="KW-0498">Mitosis</keyword>
<dbReference type="PRINTS" id="PR02089">
    <property type="entry name" value="HAUSAUGMINL3"/>
</dbReference>
<protein>
    <submittedName>
        <fullName evidence="12">HAUS augmin-like complex subunit 3</fullName>
    </submittedName>
</protein>
<dbReference type="GeneID" id="106165626"/>
<keyword evidence="5" id="KW-0493">Microtubule</keyword>
<keyword evidence="8" id="KW-0206">Cytoskeleton</keyword>
<dbReference type="RefSeq" id="XP_013399367.1">
    <property type="nucleotide sequence ID" value="XM_013543913.1"/>
</dbReference>
<evidence type="ECO:0000256" key="6">
    <source>
        <dbReference type="ARBA" id="ARBA00022776"/>
    </source>
</evidence>
<dbReference type="GO" id="GO:0051301">
    <property type="term" value="P:cell division"/>
    <property type="evidence" value="ECO:0007669"/>
    <property type="project" value="UniProtKB-KW"/>
</dbReference>
<organism evidence="11 12">
    <name type="scientific">Lingula anatina</name>
    <name type="common">Brachiopod</name>
    <name type="synonym">Lingula unguis</name>
    <dbReference type="NCBI Taxonomy" id="7574"/>
    <lineage>
        <taxon>Eukaryota</taxon>
        <taxon>Metazoa</taxon>
        <taxon>Spiralia</taxon>
        <taxon>Lophotrochozoa</taxon>
        <taxon>Brachiopoda</taxon>
        <taxon>Linguliformea</taxon>
        <taxon>Lingulata</taxon>
        <taxon>Lingulida</taxon>
        <taxon>Linguloidea</taxon>
        <taxon>Lingulidae</taxon>
        <taxon>Lingula</taxon>
    </lineage>
</organism>
<evidence type="ECO:0000256" key="3">
    <source>
        <dbReference type="ARBA" id="ARBA00022490"/>
    </source>
</evidence>
<name>A0A1S3IMD8_LINAN</name>
<evidence type="ECO:0000256" key="7">
    <source>
        <dbReference type="ARBA" id="ARBA00023054"/>
    </source>
</evidence>
<keyword evidence="7" id="KW-0175">Coiled coil</keyword>
<dbReference type="PANTHER" id="PTHR19378:SF0">
    <property type="entry name" value="HAUS AUGMIN-LIKE COMPLEX SUBUNIT 3"/>
    <property type="match status" value="1"/>
</dbReference>
<evidence type="ECO:0000256" key="4">
    <source>
        <dbReference type="ARBA" id="ARBA00022618"/>
    </source>
</evidence>
<evidence type="ECO:0000256" key="9">
    <source>
        <dbReference type="ARBA" id="ARBA00023306"/>
    </source>
</evidence>
<evidence type="ECO:0000256" key="5">
    <source>
        <dbReference type="ARBA" id="ARBA00022701"/>
    </source>
</evidence>
<evidence type="ECO:0000313" key="11">
    <source>
        <dbReference type="Proteomes" id="UP000085678"/>
    </source>
</evidence>
<evidence type="ECO:0000259" key="10">
    <source>
        <dbReference type="Pfam" id="PF14932"/>
    </source>
</evidence>
<dbReference type="Proteomes" id="UP000085678">
    <property type="component" value="Unplaced"/>
</dbReference>
<comment type="similarity">
    <text evidence="2">Belongs to the HAUS3 family.</text>
</comment>
<dbReference type="Pfam" id="PF14932">
    <property type="entry name" value="HAUS-augmin3"/>
    <property type="match status" value="1"/>
</dbReference>
<evidence type="ECO:0000256" key="1">
    <source>
        <dbReference type="ARBA" id="ARBA00004186"/>
    </source>
</evidence>
<dbReference type="InParanoid" id="A0A1S3IMD8"/>
<gene>
    <name evidence="12" type="primary">LOC106165626</name>
</gene>
<dbReference type="KEGG" id="lak:106165626"/>
<proteinExistence type="inferred from homology"/>
<sequence length="615" mass="69782">MNGNQFLTTLKKLGYPQASNLDAQTFDWIFENDAVLPFLEWFCDHAHALNVLQDRELREYRSLEESTGVLEGPQLQDALNSIEGAEDDIPVAELREHVNSMKMELDLWRGRKESILRQRNKLSLHNTSVNHKLSKLGPMETVANKDYKRCLEQSQADNSKVNAVYENITEAVSKLSSFYGAAGGEGNESRDMQQAATFLSQMSLEDHQQAEECFTQELTTFTKKQFFQGIAEVAGNDEESRYEFLDISSPENLLIRGEKADVNMSDCRELARLQAIYAKTESQYINAVVEEQSLGAACKYAEQKLSVLRKQRCTQDVSQLSSQLQDAQSSLSGLQKGLARFTESELPVTIRHSASLQESRILRGDYDLKIARQNYFSDNQDKVVEELIKQRSRNEFLTMAYEAEERGHRDTHRLLTAVSLKLKRNLKEVQNRLEMMADPGLSGMRYKRNTIDSRDKFLNRLYEITAGEQEENENLFQTFAGLAEGTGRLHQRLVSLQGALTSANSSEDHMLAVLEKNLSSCEALVYSGSSSTAGQPLLSPQKLLDSMAALDDMLKKLEHTIMDAIKDLDAKKKILKTDPLQKTERQLFYYFHNNPQRLEDALQDVSARLQAQQIS</sequence>
<keyword evidence="9" id="KW-0131">Cell cycle</keyword>
<reference evidence="12" key="1">
    <citation type="submission" date="2025-08" db="UniProtKB">
        <authorList>
            <consortium name="RefSeq"/>
        </authorList>
    </citation>
    <scope>IDENTIFICATION</scope>
    <source>
        <tissue evidence="12">Gonads</tissue>
    </source>
</reference>
<dbReference type="GO" id="GO:0005815">
    <property type="term" value="C:microtubule organizing center"/>
    <property type="evidence" value="ECO:0007669"/>
    <property type="project" value="TreeGrafter"/>
</dbReference>
<dbReference type="PANTHER" id="PTHR19378">
    <property type="entry name" value="GOLGIN- RELATED"/>
    <property type="match status" value="1"/>
</dbReference>
<dbReference type="STRING" id="7574.A0A1S3IMD8"/>
<dbReference type="InterPro" id="IPR032733">
    <property type="entry name" value="HAUS3_N"/>
</dbReference>
<dbReference type="GO" id="GO:0031023">
    <property type="term" value="P:microtubule organizing center organization"/>
    <property type="evidence" value="ECO:0007669"/>
    <property type="project" value="TreeGrafter"/>
</dbReference>
<dbReference type="GO" id="GO:0005874">
    <property type="term" value="C:microtubule"/>
    <property type="evidence" value="ECO:0007669"/>
    <property type="project" value="UniProtKB-KW"/>
</dbReference>